<dbReference type="InterPro" id="IPR050185">
    <property type="entry name" value="Ub_carboxyl-term_hydrolase"/>
</dbReference>
<dbReference type="InterPro" id="IPR001394">
    <property type="entry name" value="Peptidase_C19_UCH"/>
</dbReference>
<dbReference type="InterPro" id="IPR018200">
    <property type="entry name" value="USP_CS"/>
</dbReference>
<dbReference type="Pfam" id="PF00443">
    <property type="entry name" value="UCH"/>
    <property type="match status" value="1"/>
</dbReference>
<comment type="caution">
    <text evidence="3">The sequence shown here is derived from an EMBL/GenBank/DDBJ whole genome shotgun (WGS) entry which is preliminary data.</text>
</comment>
<dbReference type="GO" id="GO:0006508">
    <property type="term" value="P:proteolysis"/>
    <property type="evidence" value="ECO:0007669"/>
    <property type="project" value="UniProtKB-KW"/>
</dbReference>
<evidence type="ECO:0000313" key="5">
    <source>
        <dbReference type="EMBL" id="CAL4772798.1"/>
    </source>
</evidence>
<dbReference type="AlphaFoldDB" id="A0A9P1C5N8"/>
<dbReference type="CDD" id="cd02674">
    <property type="entry name" value="Peptidase_C19R"/>
    <property type="match status" value="1"/>
</dbReference>
<dbReference type="GO" id="GO:0016579">
    <property type="term" value="P:protein deubiquitination"/>
    <property type="evidence" value="ECO:0007669"/>
    <property type="project" value="InterPro"/>
</dbReference>
<dbReference type="Gene3D" id="3.90.70.10">
    <property type="entry name" value="Cysteine proteinases"/>
    <property type="match status" value="1"/>
</dbReference>
<dbReference type="GO" id="GO:0004843">
    <property type="term" value="F:cysteine-type deubiquitinase activity"/>
    <property type="evidence" value="ECO:0007669"/>
    <property type="project" value="InterPro"/>
</dbReference>
<organism evidence="3">
    <name type="scientific">Cladocopium goreaui</name>
    <dbReference type="NCBI Taxonomy" id="2562237"/>
    <lineage>
        <taxon>Eukaryota</taxon>
        <taxon>Sar</taxon>
        <taxon>Alveolata</taxon>
        <taxon>Dinophyceae</taxon>
        <taxon>Suessiales</taxon>
        <taxon>Symbiodiniaceae</taxon>
        <taxon>Cladocopium</taxon>
    </lineage>
</organism>
<dbReference type="InterPro" id="IPR028889">
    <property type="entry name" value="USP"/>
</dbReference>
<dbReference type="Proteomes" id="UP001152797">
    <property type="component" value="Unassembled WGS sequence"/>
</dbReference>
<dbReference type="OrthoDB" id="292964at2759"/>
<evidence type="ECO:0000259" key="2">
    <source>
        <dbReference type="PROSITE" id="PS50235"/>
    </source>
</evidence>
<protein>
    <submittedName>
        <fullName evidence="5">Ubiquitin carboxyl-terminal hydrolase 8 (Deubiquitinating enzyme 8) (Ubiquitin isopeptidase Y) (HUBPy) (Ubiquitin thioesterase 8) (Ubiquitin-specific-processing protease 8)</fullName>
    </submittedName>
</protein>
<dbReference type="EMBL" id="CAMXCT010000994">
    <property type="protein sequence ID" value="CAI3985486.1"/>
    <property type="molecule type" value="Genomic_DNA"/>
</dbReference>
<keyword evidence="5" id="KW-0645">Protease</keyword>
<dbReference type="PROSITE" id="PS00972">
    <property type="entry name" value="USP_1"/>
    <property type="match status" value="1"/>
</dbReference>
<dbReference type="SUPFAM" id="SSF54001">
    <property type="entry name" value="Cysteine proteinases"/>
    <property type="match status" value="1"/>
</dbReference>
<keyword evidence="6" id="KW-1185">Reference proteome</keyword>
<sequence length="758" mass="83905">MSYLTTQVAIPGRMLLAAAWTDGDSEAKFVGSRSRVVERGLMPPVSSSGFLSFSFTTMLKYAMTLTLGILGPLGAWAAHGLDNNWTVKVIGMKDANGCMQATSIEDLGYNLVRPDSVSCLSATQMCTDDYQCVEARALKPSTFQGCSFDASSGVEAEVTGVLMDGLCYQNFVVDQKNYNGGAGLAPDKVHVRSEAHLHTRACLVVSYCAKTGFYLLQRPSSTADYSYAAQMDSQAAEKVFDFLIDARHPCGTTSTTEMIVSNAAIAPFAPVLTASAMILVAASPPQLDEPGNIRSARRAGRVGLENLGNTCFMNAGLQCLSHIEPFAAFFLSGRYKGEINATNRMGSKGQLAETFAELQKVLWQSERPAQNPSEIKRRLATIAPHLFQGYQQQDVQEFLAFCLDGLHEDLSRVSEQLPPRTEADEEADEKSCQGRSEEFAAALAWMRYLERSKSFLVDLMQGQLRSSLCCLRCGHKSRKFEPFMYLSLPVKQEMCSVSDAMREYTKEEVLSDDEKWKCEKCKAKVDAKKKIDIWQLPPVLVIHLKRFEFDVRSGYFRKITTPLACDLTTDLSSFCSSKQQQGALYSVACVANHSGGYSMGHYTATCRVGDMWYRFNDDRVSRQPPDEPVVGESAYILFLVRRSLEDGYYSAGHNSPLLKQQTMTMPELWPHHGPNQVSQDFSSLMKLRKGEPSESSISNEKPLYVMKLPTLPYNGHDDVKSDNGSSDEVFLNAPHQHVETPVCGGLTSLWGAWGGSWW</sequence>
<dbReference type="InterPro" id="IPR038765">
    <property type="entry name" value="Papain-like_cys_pep_sf"/>
</dbReference>
<keyword evidence="5" id="KW-0378">Hydrolase</keyword>
<proteinExistence type="predicted"/>
<dbReference type="PANTHER" id="PTHR21646">
    <property type="entry name" value="UBIQUITIN CARBOXYL-TERMINAL HYDROLASE"/>
    <property type="match status" value="1"/>
</dbReference>
<feature type="domain" description="USP" evidence="2">
    <location>
        <begin position="302"/>
        <end position="642"/>
    </location>
</feature>
<evidence type="ECO:0000313" key="4">
    <source>
        <dbReference type="EMBL" id="CAL1138861.1"/>
    </source>
</evidence>
<accession>A0A9P1C5N8</accession>
<evidence type="ECO:0000256" key="1">
    <source>
        <dbReference type="SAM" id="MobiDB-lite"/>
    </source>
</evidence>
<dbReference type="EMBL" id="CAMXCT030000994">
    <property type="protein sequence ID" value="CAL4772798.1"/>
    <property type="molecule type" value="Genomic_DNA"/>
</dbReference>
<reference evidence="3" key="1">
    <citation type="submission" date="2022-10" db="EMBL/GenBank/DDBJ databases">
        <authorList>
            <person name="Chen Y."/>
            <person name="Dougan E. K."/>
            <person name="Chan C."/>
            <person name="Rhodes N."/>
            <person name="Thang M."/>
        </authorList>
    </citation>
    <scope>NUCLEOTIDE SEQUENCE</scope>
</reference>
<reference evidence="4" key="2">
    <citation type="submission" date="2024-04" db="EMBL/GenBank/DDBJ databases">
        <authorList>
            <person name="Chen Y."/>
            <person name="Shah S."/>
            <person name="Dougan E. K."/>
            <person name="Thang M."/>
            <person name="Chan C."/>
        </authorList>
    </citation>
    <scope>NUCLEOTIDE SEQUENCE [LARGE SCALE GENOMIC DNA]</scope>
</reference>
<evidence type="ECO:0000313" key="3">
    <source>
        <dbReference type="EMBL" id="CAI3985486.1"/>
    </source>
</evidence>
<dbReference type="PANTHER" id="PTHR21646:SF23">
    <property type="entry name" value="UBIQUITIN CARBOXYL-TERMINAL HYDROLASE USP2"/>
    <property type="match status" value="1"/>
</dbReference>
<name>A0A9P1C5N8_9DINO</name>
<feature type="region of interest" description="Disordered" evidence="1">
    <location>
        <begin position="415"/>
        <end position="434"/>
    </location>
</feature>
<evidence type="ECO:0000313" key="6">
    <source>
        <dbReference type="Proteomes" id="UP001152797"/>
    </source>
</evidence>
<dbReference type="EMBL" id="CAMXCT020000994">
    <property type="protein sequence ID" value="CAL1138861.1"/>
    <property type="molecule type" value="Genomic_DNA"/>
</dbReference>
<gene>
    <name evidence="3" type="ORF">C1SCF055_LOCUS12930</name>
</gene>
<dbReference type="PROSITE" id="PS50235">
    <property type="entry name" value="USP_3"/>
    <property type="match status" value="1"/>
</dbReference>